<evidence type="ECO:0000256" key="1">
    <source>
        <dbReference type="SAM" id="MobiDB-lite"/>
    </source>
</evidence>
<dbReference type="Proteomes" id="UP000008744">
    <property type="component" value="Unassembled WGS sequence"/>
</dbReference>
<accession>B4H6Q1</accession>
<feature type="region of interest" description="Disordered" evidence="1">
    <location>
        <begin position="1"/>
        <end position="60"/>
    </location>
</feature>
<reference evidence="2 3" key="1">
    <citation type="journal article" date="2007" name="Nature">
        <title>Evolution of genes and genomes on the Drosophila phylogeny.</title>
        <authorList>
            <consortium name="Drosophila 12 Genomes Consortium"/>
            <person name="Clark A.G."/>
            <person name="Eisen M.B."/>
            <person name="Smith D.R."/>
            <person name="Bergman C.M."/>
            <person name="Oliver B."/>
            <person name="Markow T.A."/>
            <person name="Kaufman T.C."/>
            <person name="Kellis M."/>
            <person name="Gelbart W."/>
            <person name="Iyer V.N."/>
            <person name="Pollard D.A."/>
            <person name="Sackton T.B."/>
            <person name="Larracuente A.M."/>
            <person name="Singh N.D."/>
            <person name="Abad J.P."/>
            <person name="Abt D.N."/>
            <person name="Adryan B."/>
            <person name="Aguade M."/>
            <person name="Akashi H."/>
            <person name="Anderson W.W."/>
            <person name="Aquadro C.F."/>
            <person name="Ardell D.H."/>
            <person name="Arguello R."/>
            <person name="Artieri C.G."/>
            <person name="Barbash D.A."/>
            <person name="Barker D."/>
            <person name="Barsanti P."/>
            <person name="Batterham P."/>
            <person name="Batzoglou S."/>
            <person name="Begun D."/>
            <person name="Bhutkar A."/>
            <person name="Blanco E."/>
            <person name="Bosak S.A."/>
            <person name="Bradley R.K."/>
            <person name="Brand A.D."/>
            <person name="Brent M.R."/>
            <person name="Brooks A.N."/>
            <person name="Brown R.H."/>
            <person name="Butlin R.K."/>
            <person name="Caggese C."/>
            <person name="Calvi B.R."/>
            <person name="Bernardo de Carvalho A."/>
            <person name="Caspi A."/>
            <person name="Castrezana S."/>
            <person name="Celniker S.E."/>
            <person name="Chang J.L."/>
            <person name="Chapple C."/>
            <person name="Chatterji S."/>
            <person name="Chinwalla A."/>
            <person name="Civetta A."/>
            <person name="Clifton S.W."/>
            <person name="Comeron J.M."/>
            <person name="Costello J.C."/>
            <person name="Coyne J.A."/>
            <person name="Daub J."/>
            <person name="David R.G."/>
            <person name="Delcher A.L."/>
            <person name="Delehaunty K."/>
            <person name="Do C.B."/>
            <person name="Ebling H."/>
            <person name="Edwards K."/>
            <person name="Eickbush T."/>
            <person name="Evans J.D."/>
            <person name="Filipski A."/>
            <person name="Findeiss S."/>
            <person name="Freyhult E."/>
            <person name="Fulton L."/>
            <person name="Fulton R."/>
            <person name="Garcia A.C."/>
            <person name="Gardiner A."/>
            <person name="Garfield D.A."/>
            <person name="Garvin B.E."/>
            <person name="Gibson G."/>
            <person name="Gilbert D."/>
            <person name="Gnerre S."/>
            <person name="Godfrey J."/>
            <person name="Good R."/>
            <person name="Gotea V."/>
            <person name="Gravely B."/>
            <person name="Greenberg A.J."/>
            <person name="Griffiths-Jones S."/>
            <person name="Gross S."/>
            <person name="Guigo R."/>
            <person name="Gustafson E.A."/>
            <person name="Haerty W."/>
            <person name="Hahn M.W."/>
            <person name="Halligan D.L."/>
            <person name="Halpern A.L."/>
            <person name="Halter G.M."/>
            <person name="Han M.V."/>
            <person name="Heger A."/>
            <person name="Hillier L."/>
            <person name="Hinrichs A.S."/>
            <person name="Holmes I."/>
            <person name="Hoskins R.A."/>
            <person name="Hubisz M.J."/>
            <person name="Hultmark D."/>
            <person name="Huntley M.A."/>
            <person name="Jaffe D.B."/>
            <person name="Jagadeeshan S."/>
            <person name="Jeck W.R."/>
            <person name="Johnson J."/>
            <person name="Jones C.D."/>
            <person name="Jordan W.C."/>
            <person name="Karpen G.H."/>
            <person name="Kataoka E."/>
            <person name="Keightley P.D."/>
            <person name="Kheradpour P."/>
            <person name="Kirkness E.F."/>
            <person name="Koerich L.B."/>
            <person name="Kristiansen K."/>
            <person name="Kudrna D."/>
            <person name="Kulathinal R.J."/>
            <person name="Kumar S."/>
            <person name="Kwok R."/>
            <person name="Lander E."/>
            <person name="Langley C.H."/>
            <person name="Lapoint R."/>
            <person name="Lazzaro B.P."/>
            <person name="Lee S.J."/>
            <person name="Levesque L."/>
            <person name="Li R."/>
            <person name="Lin C.F."/>
            <person name="Lin M.F."/>
            <person name="Lindblad-Toh K."/>
            <person name="Llopart A."/>
            <person name="Long M."/>
            <person name="Low L."/>
            <person name="Lozovsky E."/>
            <person name="Lu J."/>
            <person name="Luo M."/>
            <person name="Machado C.A."/>
            <person name="Makalowski W."/>
            <person name="Marzo M."/>
            <person name="Matsuda M."/>
            <person name="Matzkin L."/>
            <person name="McAllister B."/>
            <person name="McBride C.S."/>
            <person name="McKernan B."/>
            <person name="McKernan K."/>
            <person name="Mendez-Lago M."/>
            <person name="Minx P."/>
            <person name="Mollenhauer M.U."/>
            <person name="Montooth K."/>
            <person name="Mount S.M."/>
            <person name="Mu X."/>
            <person name="Myers E."/>
            <person name="Negre B."/>
            <person name="Newfeld S."/>
            <person name="Nielsen R."/>
            <person name="Noor M.A."/>
            <person name="O'Grady P."/>
            <person name="Pachter L."/>
            <person name="Papaceit M."/>
            <person name="Parisi M.J."/>
            <person name="Parisi M."/>
            <person name="Parts L."/>
            <person name="Pedersen J.S."/>
            <person name="Pesole G."/>
            <person name="Phillippy A.M."/>
            <person name="Ponting C.P."/>
            <person name="Pop M."/>
            <person name="Porcelli D."/>
            <person name="Powell J.R."/>
            <person name="Prohaska S."/>
            <person name="Pruitt K."/>
            <person name="Puig M."/>
            <person name="Quesneville H."/>
            <person name="Ram K.R."/>
            <person name="Rand D."/>
            <person name="Rasmussen M.D."/>
            <person name="Reed L.K."/>
            <person name="Reenan R."/>
            <person name="Reily A."/>
            <person name="Remington K.A."/>
            <person name="Rieger T.T."/>
            <person name="Ritchie M.G."/>
            <person name="Robin C."/>
            <person name="Rogers Y.H."/>
            <person name="Rohde C."/>
            <person name="Rozas J."/>
            <person name="Rubenfield M.J."/>
            <person name="Ruiz A."/>
            <person name="Russo S."/>
            <person name="Salzberg S.L."/>
            <person name="Sanchez-Gracia A."/>
            <person name="Saranga D.J."/>
            <person name="Sato H."/>
            <person name="Schaeffer S.W."/>
            <person name="Schatz M.C."/>
            <person name="Schlenke T."/>
            <person name="Schwartz R."/>
            <person name="Segarra C."/>
            <person name="Singh R.S."/>
            <person name="Sirot L."/>
            <person name="Sirota M."/>
            <person name="Sisneros N.B."/>
            <person name="Smith C.D."/>
            <person name="Smith T.F."/>
            <person name="Spieth J."/>
            <person name="Stage D.E."/>
            <person name="Stark A."/>
            <person name="Stephan W."/>
            <person name="Strausberg R.L."/>
            <person name="Strempel S."/>
            <person name="Sturgill D."/>
            <person name="Sutton G."/>
            <person name="Sutton G.G."/>
            <person name="Tao W."/>
            <person name="Teichmann S."/>
            <person name="Tobari Y.N."/>
            <person name="Tomimura Y."/>
            <person name="Tsolas J.M."/>
            <person name="Valente V.L."/>
            <person name="Venter E."/>
            <person name="Venter J.C."/>
            <person name="Vicario S."/>
            <person name="Vieira F.G."/>
            <person name="Vilella A.J."/>
            <person name="Villasante A."/>
            <person name="Walenz B."/>
            <person name="Wang J."/>
            <person name="Wasserman M."/>
            <person name="Watts T."/>
            <person name="Wilson D."/>
            <person name="Wilson R.K."/>
            <person name="Wing R.A."/>
            <person name="Wolfner M.F."/>
            <person name="Wong A."/>
            <person name="Wong G.K."/>
            <person name="Wu C.I."/>
            <person name="Wu G."/>
            <person name="Yamamoto D."/>
            <person name="Yang H.P."/>
            <person name="Yang S.P."/>
            <person name="Yorke J.A."/>
            <person name="Yoshida K."/>
            <person name="Zdobnov E."/>
            <person name="Zhang P."/>
            <person name="Zhang Y."/>
            <person name="Zimin A.V."/>
            <person name="Baldwin J."/>
            <person name="Abdouelleil A."/>
            <person name="Abdulkadir J."/>
            <person name="Abebe A."/>
            <person name="Abera B."/>
            <person name="Abreu J."/>
            <person name="Acer S.C."/>
            <person name="Aftuck L."/>
            <person name="Alexander A."/>
            <person name="An P."/>
            <person name="Anderson E."/>
            <person name="Anderson S."/>
            <person name="Arachi H."/>
            <person name="Azer M."/>
            <person name="Bachantsang P."/>
            <person name="Barry A."/>
            <person name="Bayul T."/>
            <person name="Berlin A."/>
            <person name="Bessette D."/>
            <person name="Bloom T."/>
            <person name="Blye J."/>
            <person name="Boguslavskiy L."/>
            <person name="Bonnet C."/>
            <person name="Boukhgalter B."/>
            <person name="Bourzgui I."/>
            <person name="Brown A."/>
            <person name="Cahill P."/>
            <person name="Channer S."/>
            <person name="Cheshatsang Y."/>
            <person name="Chuda L."/>
            <person name="Citroen M."/>
            <person name="Collymore A."/>
            <person name="Cooke P."/>
            <person name="Costello M."/>
            <person name="D'Aco K."/>
            <person name="Daza R."/>
            <person name="De Haan G."/>
            <person name="DeGray S."/>
            <person name="DeMaso C."/>
            <person name="Dhargay N."/>
            <person name="Dooley K."/>
            <person name="Dooley E."/>
            <person name="Doricent M."/>
            <person name="Dorje P."/>
            <person name="Dorjee K."/>
            <person name="Dupes A."/>
            <person name="Elong R."/>
            <person name="Falk J."/>
            <person name="Farina A."/>
            <person name="Faro S."/>
            <person name="Ferguson D."/>
            <person name="Fisher S."/>
            <person name="Foley C.D."/>
            <person name="Franke A."/>
            <person name="Friedrich D."/>
            <person name="Gadbois L."/>
            <person name="Gearin G."/>
            <person name="Gearin C.R."/>
            <person name="Giannoukos G."/>
            <person name="Goode T."/>
            <person name="Graham J."/>
            <person name="Grandbois E."/>
            <person name="Grewal S."/>
            <person name="Gyaltsen K."/>
            <person name="Hafez N."/>
            <person name="Hagos B."/>
            <person name="Hall J."/>
            <person name="Henson C."/>
            <person name="Hollinger A."/>
            <person name="Honan T."/>
            <person name="Huard M.D."/>
            <person name="Hughes L."/>
            <person name="Hurhula B."/>
            <person name="Husby M.E."/>
            <person name="Kamat A."/>
            <person name="Kanga B."/>
            <person name="Kashin S."/>
            <person name="Khazanovich D."/>
            <person name="Kisner P."/>
            <person name="Lance K."/>
            <person name="Lara M."/>
            <person name="Lee W."/>
            <person name="Lennon N."/>
            <person name="Letendre F."/>
            <person name="LeVine R."/>
            <person name="Lipovsky A."/>
            <person name="Liu X."/>
            <person name="Liu J."/>
            <person name="Liu S."/>
            <person name="Lokyitsang T."/>
            <person name="Lokyitsang Y."/>
            <person name="Lubonja R."/>
            <person name="Lui A."/>
            <person name="MacDonald P."/>
            <person name="Magnisalis V."/>
            <person name="Maru K."/>
            <person name="Matthews C."/>
            <person name="McCusker W."/>
            <person name="McDonough S."/>
            <person name="Mehta T."/>
            <person name="Meldrim J."/>
            <person name="Meneus L."/>
            <person name="Mihai O."/>
            <person name="Mihalev A."/>
            <person name="Mihova T."/>
            <person name="Mittelman R."/>
            <person name="Mlenga V."/>
            <person name="Montmayeur A."/>
            <person name="Mulrain L."/>
            <person name="Navidi A."/>
            <person name="Naylor J."/>
            <person name="Negash T."/>
            <person name="Nguyen T."/>
            <person name="Nguyen N."/>
            <person name="Nicol R."/>
            <person name="Norbu C."/>
            <person name="Norbu N."/>
            <person name="Novod N."/>
            <person name="O'Neill B."/>
            <person name="Osman S."/>
            <person name="Markiewicz E."/>
            <person name="Oyono O.L."/>
            <person name="Patti C."/>
            <person name="Phunkhang P."/>
            <person name="Pierre F."/>
            <person name="Priest M."/>
            <person name="Raghuraman S."/>
            <person name="Rege F."/>
            <person name="Reyes R."/>
            <person name="Rise C."/>
            <person name="Rogov P."/>
            <person name="Ross K."/>
            <person name="Ryan E."/>
            <person name="Settipalli S."/>
            <person name="Shea T."/>
            <person name="Sherpa N."/>
            <person name="Shi L."/>
            <person name="Shih D."/>
            <person name="Sparrow T."/>
            <person name="Spaulding J."/>
            <person name="Stalker J."/>
            <person name="Stange-Thomann N."/>
            <person name="Stavropoulos S."/>
            <person name="Stone C."/>
            <person name="Strader C."/>
            <person name="Tesfaye S."/>
            <person name="Thomson T."/>
            <person name="Thoulutsang Y."/>
            <person name="Thoulutsang D."/>
            <person name="Topham K."/>
            <person name="Topping I."/>
            <person name="Tsamla T."/>
            <person name="Vassiliev H."/>
            <person name="Vo A."/>
            <person name="Wangchuk T."/>
            <person name="Wangdi T."/>
            <person name="Weiand M."/>
            <person name="Wilkinson J."/>
            <person name="Wilson A."/>
            <person name="Yadav S."/>
            <person name="Young G."/>
            <person name="Yu Q."/>
            <person name="Zembek L."/>
            <person name="Zhong D."/>
            <person name="Zimmer A."/>
            <person name="Zwirko Z."/>
            <person name="Jaffe D.B."/>
            <person name="Alvarez P."/>
            <person name="Brockman W."/>
            <person name="Butler J."/>
            <person name="Chin C."/>
            <person name="Gnerre S."/>
            <person name="Grabherr M."/>
            <person name="Kleber M."/>
            <person name="Mauceli E."/>
            <person name="MacCallum I."/>
        </authorList>
    </citation>
    <scope>NUCLEOTIDE SEQUENCE [LARGE SCALE GENOMIC DNA]</scope>
    <source>
        <strain evidence="3">MSH-3 / Tucson 14011-0111.49</strain>
    </source>
</reference>
<organism evidence="3">
    <name type="scientific">Drosophila persimilis</name>
    <name type="common">Fruit fly</name>
    <dbReference type="NCBI Taxonomy" id="7234"/>
    <lineage>
        <taxon>Eukaryota</taxon>
        <taxon>Metazoa</taxon>
        <taxon>Ecdysozoa</taxon>
        <taxon>Arthropoda</taxon>
        <taxon>Hexapoda</taxon>
        <taxon>Insecta</taxon>
        <taxon>Pterygota</taxon>
        <taxon>Neoptera</taxon>
        <taxon>Endopterygota</taxon>
        <taxon>Diptera</taxon>
        <taxon>Brachycera</taxon>
        <taxon>Muscomorpha</taxon>
        <taxon>Ephydroidea</taxon>
        <taxon>Drosophilidae</taxon>
        <taxon>Drosophila</taxon>
        <taxon>Sophophora</taxon>
    </lineage>
</organism>
<proteinExistence type="predicted"/>
<name>B4H6Q1_DROPE</name>
<protein>
    <submittedName>
        <fullName evidence="2">GL15468</fullName>
    </submittedName>
</protein>
<dbReference type="AlphaFoldDB" id="B4H6Q1"/>
<dbReference type="EMBL" id="CH479214">
    <property type="protein sequence ID" value="EDW33479.1"/>
    <property type="molecule type" value="Genomic_DNA"/>
</dbReference>
<keyword evidence="3" id="KW-1185">Reference proteome</keyword>
<feature type="compositionally biased region" description="Basic and acidic residues" evidence="1">
    <location>
        <begin position="12"/>
        <end position="30"/>
    </location>
</feature>
<gene>
    <name evidence="2" type="primary">Dper\GL15468</name>
    <name evidence="2" type="ORF">Dper_GL15468</name>
</gene>
<dbReference type="HOGENOM" id="CLU_2707423_0_0_1"/>
<dbReference type="OMA" id="GSCDRTE"/>
<feature type="compositionally biased region" description="Polar residues" evidence="1">
    <location>
        <begin position="1"/>
        <end position="11"/>
    </location>
</feature>
<evidence type="ECO:0000313" key="2">
    <source>
        <dbReference type="EMBL" id="EDW33479.1"/>
    </source>
</evidence>
<evidence type="ECO:0000313" key="3">
    <source>
        <dbReference type="Proteomes" id="UP000008744"/>
    </source>
</evidence>
<sequence length="73" mass="8096">MQQQENNNGSCDRTERDGAGQDRTGQEQRVKGSAPYAMGTNYARRTNGSGNANGNGNCGDNGSWSWLWLWLWL</sequence>